<proteinExistence type="predicted"/>
<dbReference type="Proteomes" id="UP000005408">
    <property type="component" value="Unassembled WGS sequence"/>
</dbReference>
<dbReference type="RefSeq" id="XP_034317711.1">
    <property type="nucleotide sequence ID" value="XM_034461820.2"/>
</dbReference>
<reference evidence="2" key="1">
    <citation type="submission" date="2022-08" db="UniProtKB">
        <authorList>
            <consortium name="EnsemblMetazoa"/>
        </authorList>
    </citation>
    <scope>IDENTIFICATION</scope>
    <source>
        <strain evidence="2">05x7-T-G4-1.051#20</strain>
    </source>
</reference>
<dbReference type="AlphaFoldDB" id="A0A8W8MT45"/>
<accession>A0A8W8MT45</accession>
<sequence>MKSVIALVLFLAVQYVVCEQVLYDRKHHKAIILRPGNGCYEYHMNHQESLESFDDAQRPALEAKMIEALDCSTDIHEVGHHSIDHLSQEIKNACANVPVYGFDQTGCPTSVAMPMTSVTP</sequence>
<dbReference type="EnsemblMetazoa" id="G34941.1">
    <property type="protein sequence ID" value="G34941.1:cds"/>
    <property type="gene ID" value="G34941"/>
</dbReference>
<dbReference type="OrthoDB" id="6134450at2759"/>
<keyword evidence="1" id="KW-0732">Signal</keyword>
<feature type="signal peptide" evidence="1">
    <location>
        <begin position="1"/>
        <end position="18"/>
    </location>
</feature>
<organism evidence="2 3">
    <name type="scientific">Magallana gigas</name>
    <name type="common">Pacific oyster</name>
    <name type="synonym">Crassostrea gigas</name>
    <dbReference type="NCBI Taxonomy" id="29159"/>
    <lineage>
        <taxon>Eukaryota</taxon>
        <taxon>Metazoa</taxon>
        <taxon>Spiralia</taxon>
        <taxon>Lophotrochozoa</taxon>
        <taxon>Mollusca</taxon>
        <taxon>Bivalvia</taxon>
        <taxon>Autobranchia</taxon>
        <taxon>Pteriomorphia</taxon>
        <taxon>Ostreida</taxon>
        <taxon>Ostreoidea</taxon>
        <taxon>Ostreidae</taxon>
        <taxon>Magallana</taxon>
    </lineage>
</organism>
<protein>
    <submittedName>
        <fullName evidence="2">Uncharacterized protein</fullName>
    </submittedName>
</protein>
<keyword evidence="3" id="KW-1185">Reference proteome</keyword>
<name>A0A8W8MT45_MAGGI</name>
<evidence type="ECO:0000256" key="1">
    <source>
        <dbReference type="SAM" id="SignalP"/>
    </source>
</evidence>
<dbReference type="GeneID" id="105346799"/>
<dbReference type="KEGG" id="crg:105346799"/>
<evidence type="ECO:0000313" key="3">
    <source>
        <dbReference type="Proteomes" id="UP000005408"/>
    </source>
</evidence>
<evidence type="ECO:0000313" key="2">
    <source>
        <dbReference type="EnsemblMetazoa" id="G34941.1:cds"/>
    </source>
</evidence>
<dbReference type="OMA" id="CSTDIHE"/>
<feature type="chain" id="PRO_5036456403" evidence="1">
    <location>
        <begin position="19"/>
        <end position="120"/>
    </location>
</feature>